<evidence type="ECO:0000313" key="2">
    <source>
        <dbReference type="WBParaSite" id="SVE_1305100.1"/>
    </source>
</evidence>
<name>A0A0K0FRZ3_STRVS</name>
<dbReference type="AlphaFoldDB" id="A0A0K0FRZ3"/>
<dbReference type="WBParaSite" id="SVE_1305100.1">
    <property type="protein sequence ID" value="SVE_1305100.1"/>
    <property type="gene ID" value="SVE_1305100"/>
</dbReference>
<reference evidence="2" key="2">
    <citation type="submission" date="2015-08" db="UniProtKB">
        <authorList>
            <consortium name="WormBaseParasite"/>
        </authorList>
    </citation>
    <scope>IDENTIFICATION</scope>
</reference>
<accession>A0A0K0FRZ3</accession>
<evidence type="ECO:0000313" key="1">
    <source>
        <dbReference type="Proteomes" id="UP000035680"/>
    </source>
</evidence>
<proteinExistence type="predicted"/>
<protein>
    <submittedName>
        <fullName evidence="2">39S ribosomal protein L50, mitochondrial</fullName>
    </submittedName>
</protein>
<reference evidence="1" key="1">
    <citation type="submission" date="2014-07" db="EMBL/GenBank/DDBJ databases">
        <authorList>
            <person name="Martin A.A"/>
            <person name="De Silva N."/>
        </authorList>
    </citation>
    <scope>NUCLEOTIDE SEQUENCE</scope>
</reference>
<organism evidence="1 2">
    <name type="scientific">Strongyloides venezuelensis</name>
    <name type="common">Threadworm</name>
    <dbReference type="NCBI Taxonomy" id="75913"/>
    <lineage>
        <taxon>Eukaryota</taxon>
        <taxon>Metazoa</taxon>
        <taxon>Ecdysozoa</taxon>
        <taxon>Nematoda</taxon>
        <taxon>Chromadorea</taxon>
        <taxon>Rhabditida</taxon>
        <taxon>Tylenchina</taxon>
        <taxon>Panagrolaimomorpha</taxon>
        <taxon>Strongyloidoidea</taxon>
        <taxon>Strongyloididae</taxon>
        <taxon>Strongyloides</taxon>
    </lineage>
</organism>
<sequence length="208" mass="23733">MKTYHLLPRWNQKRLLSMSKTYGVDLLRSVNGITKPDMEVDSNEEIFEVEKVIESLSNSHVYRKKWSTNLTDKVYDDDTVDEKLLHFLCDLLKIKDEAAISDRSASKILNLFASYLPNSMKCPRTIEGCRSFVRKMAPEVAAIYDEAEEIIVGNAGILLMPFNKTVKNVVKNNIEFLLPQTNDDGVINTKLQFHADGVEMAKSSRLKM</sequence>
<keyword evidence="1" id="KW-1185">Reference proteome</keyword>
<dbReference type="Proteomes" id="UP000035680">
    <property type="component" value="Unassembled WGS sequence"/>
</dbReference>